<evidence type="ECO:0000256" key="1">
    <source>
        <dbReference type="SAM" id="Phobius"/>
    </source>
</evidence>
<gene>
    <name evidence="2" type="ORF">QC818_18190</name>
</gene>
<keyword evidence="1" id="KW-1133">Transmembrane helix</keyword>
<dbReference type="RefSeq" id="WP_309654290.1">
    <property type="nucleotide sequence ID" value="NZ_JARWAK010000029.1"/>
</dbReference>
<dbReference type="Proteomes" id="UP001264519">
    <property type="component" value="Unassembled WGS sequence"/>
</dbReference>
<sequence>MPIGIAGLMGKIRGTSAVLLRLRLLCLAVPLNWVAFVGVVLIVVGELLYEYYSLSPLQQWCQNSVWGDEPEGWDLEAHHQHLAEVHGQPVLWRRGEQPPRISAMPVGPEPPASSLNLRLNLPGVEPPNADNLQVGLWGVTRGSQQELHEDLMAHAGLTQEEGNCRLDYALDPERVGDWHTLVLVVRITSQGASSPTATAAFQVFSRLDAVSPREDWRPVEPLEGREASAWQAMPLAPWTA</sequence>
<comment type="caution">
    <text evidence="2">The sequence shown here is derived from an EMBL/GenBank/DDBJ whole genome shotgun (WGS) entry which is preliminary data.</text>
</comment>
<accession>A0ABU1G730</accession>
<dbReference type="EMBL" id="JARWAK010000029">
    <property type="protein sequence ID" value="MDR5868719.1"/>
    <property type="molecule type" value="Genomic_DNA"/>
</dbReference>
<proteinExistence type="predicted"/>
<feature type="transmembrane region" description="Helical" evidence="1">
    <location>
        <begin position="20"/>
        <end position="49"/>
    </location>
</feature>
<evidence type="ECO:0000313" key="3">
    <source>
        <dbReference type="Proteomes" id="UP001264519"/>
    </source>
</evidence>
<protein>
    <submittedName>
        <fullName evidence="2">Uncharacterized protein</fullName>
    </submittedName>
</protein>
<keyword evidence="1" id="KW-0472">Membrane</keyword>
<keyword evidence="3" id="KW-1185">Reference proteome</keyword>
<organism evidence="2 3">
    <name type="scientific">Halomonas koreensis</name>
    <dbReference type="NCBI Taxonomy" id="245385"/>
    <lineage>
        <taxon>Bacteria</taxon>
        <taxon>Pseudomonadati</taxon>
        <taxon>Pseudomonadota</taxon>
        <taxon>Gammaproteobacteria</taxon>
        <taxon>Oceanospirillales</taxon>
        <taxon>Halomonadaceae</taxon>
        <taxon>Halomonas</taxon>
    </lineage>
</organism>
<name>A0ABU1G730_9GAMM</name>
<evidence type="ECO:0000313" key="2">
    <source>
        <dbReference type="EMBL" id="MDR5868719.1"/>
    </source>
</evidence>
<reference evidence="2 3" key="1">
    <citation type="submission" date="2023-04" db="EMBL/GenBank/DDBJ databases">
        <title>A long-awaited taxogenomic arrangement of the family Halomonadaceae.</title>
        <authorList>
            <person name="De La Haba R."/>
            <person name="Chuvochina M."/>
            <person name="Wittouck S."/>
            <person name="Arahal D.R."/>
            <person name="Sanchez-Porro C."/>
            <person name="Hugenholtz P."/>
            <person name="Ventosa A."/>
        </authorList>
    </citation>
    <scope>NUCLEOTIDE SEQUENCE [LARGE SCALE GENOMIC DNA]</scope>
    <source>
        <strain evidence="2 3">DSM 23530</strain>
    </source>
</reference>
<keyword evidence="1" id="KW-0812">Transmembrane</keyword>